<evidence type="ECO:0000313" key="2">
    <source>
        <dbReference type="EMBL" id="CAF1314056.1"/>
    </source>
</evidence>
<reference evidence="1" key="1">
    <citation type="submission" date="2021-02" db="EMBL/GenBank/DDBJ databases">
        <authorList>
            <person name="Nowell W R."/>
        </authorList>
    </citation>
    <scope>NUCLEOTIDE SEQUENCE</scope>
</reference>
<dbReference type="AlphaFoldDB" id="A0A814W1R1"/>
<gene>
    <name evidence="1" type="ORF">RFH988_LOCUS24353</name>
    <name evidence="2" type="ORF">SEV965_LOCUS26951</name>
</gene>
<dbReference type="OrthoDB" id="6063671at2759"/>
<protein>
    <submittedName>
        <fullName evidence="1">Uncharacterized protein</fullName>
    </submittedName>
</protein>
<dbReference type="Proteomes" id="UP000663882">
    <property type="component" value="Unassembled WGS sequence"/>
</dbReference>
<sequence>MKALKCRSAFYKQRVRSSAAFNNFVDYQQTENNDSVRFTFGDDAQELAENYVMSESSSLCINAQNELEKCVGNNQCDDIEDGCSIKSCESEYFTVHSTEHENLKNISLLRYVEYNDLSPTSVHLDNLCQLRIALKIDNVLTSFVTINSLLGSDDIETTEKEYTICTECNKRSDKQTHCLTIKCPHNKCYEKNPTDLLILPLADQLRSVIINSNFSFIKQKSQSDVLMDITDGDRYKQIQKKETGRFLTLTLHVDGVQIAKSSSKSLWMFTLALNKLPCAQQFKQHNLVVAATAFTGHRPSRSQMQVILQIIVRQLKRLENGLLIEFGSQHEEIIPIYLISASCDKSAQALVQN</sequence>
<accession>A0A814W1R1</accession>
<proteinExistence type="predicted"/>
<organism evidence="1 3">
    <name type="scientific">Rotaria sordida</name>
    <dbReference type="NCBI Taxonomy" id="392033"/>
    <lineage>
        <taxon>Eukaryota</taxon>
        <taxon>Metazoa</taxon>
        <taxon>Spiralia</taxon>
        <taxon>Gnathifera</taxon>
        <taxon>Rotifera</taxon>
        <taxon>Eurotatoria</taxon>
        <taxon>Bdelloidea</taxon>
        <taxon>Philodinida</taxon>
        <taxon>Philodinidae</taxon>
        <taxon>Rotaria</taxon>
    </lineage>
</organism>
<dbReference type="Proteomes" id="UP000663889">
    <property type="component" value="Unassembled WGS sequence"/>
</dbReference>
<evidence type="ECO:0000313" key="3">
    <source>
        <dbReference type="Proteomes" id="UP000663882"/>
    </source>
</evidence>
<name>A0A814W1R1_9BILA</name>
<evidence type="ECO:0000313" key="1">
    <source>
        <dbReference type="EMBL" id="CAF1196450.1"/>
    </source>
</evidence>
<dbReference type="EMBL" id="CAJNOU010002356">
    <property type="protein sequence ID" value="CAF1314056.1"/>
    <property type="molecule type" value="Genomic_DNA"/>
</dbReference>
<comment type="caution">
    <text evidence="1">The sequence shown here is derived from an EMBL/GenBank/DDBJ whole genome shotgun (WGS) entry which is preliminary data.</text>
</comment>
<dbReference type="EMBL" id="CAJNOO010001770">
    <property type="protein sequence ID" value="CAF1196450.1"/>
    <property type="molecule type" value="Genomic_DNA"/>
</dbReference>